<dbReference type="SUPFAM" id="SSF46689">
    <property type="entry name" value="Homeodomain-like"/>
    <property type="match status" value="1"/>
</dbReference>
<dbReference type="HOGENOM" id="CLU_035738_2_0_1"/>
<dbReference type="Pfam" id="PF00249">
    <property type="entry name" value="Myb_DNA-binding"/>
    <property type="match status" value="1"/>
</dbReference>
<dbReference type="GO" id="GO:0000981">
    <property type="term" value="F:DNA-binding transcription factor activity, RNA polymerase II-specific"/>
    <property type="evidence" value="ECO:0000318"/>
    <property type="project" value="GO_Central"/>
</dbReference>
<dbReference type="PANTHER" id="PTHR45614:SF265">
    <property type="entry name" value="MYB-LIKE DOMAIN-CONTAINING PROTEIN-RELATED"/>
    <property type="match status" value="1"/>
</dbReference>
<dbReference type="PANTHER" id="PTHR45614">
    <property type="entry name" value="MYB PROTEIN-RELATED"/>
    <property type="match status" value="1"/>
</dbReference>
<evidence type="ECO:0000259" key="2">
    <source>
        <dbReference type="PROSITE" id="PS51294"/>
    </source>
</evidence>
<feature type="region of interest" description="Disordered" evidence="1">
    <location>
        <begin position="153"/>
        <end position="173"/>
    </location>
</feature>
<dbReference type="GO" id="GO:0005634">
    <property type="term" value="C:nucleus"/>
    <property type="evidence" value="ECO:0000318"/>
    <property type="project" value="GO_Central"/>
</dbReference>
<dbReference type="eggNOG" id="KOG0048">
    <property type="taxonomic scope" value="Eukaryota"/>
</dbReference>
<dbReference type="InterPro" id="IPR009057">
    <property type="entry name" value="Homeodomain-like_sf"/>
</dbReference>
<dbReference type="PROSITE" id="PS51294">
    <property type="entry name" value="HTH_MYB"/>
    <property type="match status" value="1"/>
</dbReference>
<dbReference type="VEuPathDB" id="FungiDB:JI435_059080"/>
<dbReference type="KEGG" id="pno:SNOG_05908"/>
<dbReference type="GeneID" id="5973179"/>
<dbReference type="GO" id="GO:0000978">
    <property type="term" value="F:RNA polymerase II cis-regulatory region sequence-specific DNA binding"/>
    <property type="evidence" value="ECO:0000318"/>
    <property type="project" value="GO_Central"/>
</dbReference>
<feature type="compositionally biased region" description="Low complexity" evidence="1">
    <location>
        <begin position="122"/>
        <end position="139"/>
    </location>
</feature>
<dbReference type="Proteomes" id="UP000001055">
    <property type="component" value="Unassembled WGS sequence"/>
</dbReference>
<evidence type="ECO:0000313" key="4">
    <source>
        <dbReference type="Proteomes" id="UP000001055"/>
    </source>
</evidence>
<evidence type="ECO:0000256" key="1">
    <source>
        <dbReference type="SAM" id="MobiDB-lite"/>
    </source>
</evidence>
<evidence type="ECO:0000313" key="3">
    <source>
        <dbReference type="EMBL" id="EAT86972.1"/>
    </source>
</evidence>
<dbReference type="EMBL" id="CH445332">
    <property type="protein sequence ID" value="EAT86972.1"/>
    <property type="molecule type" value="Genomic_DNA"/>
</dbReference>
<dbReference type="GO" id="GO:0045944">
    <property type="term" value="P:positive regulation of transcription by RNA polymerase II"/>
    <property type="evidence" value="ECO:0000318"/>
    <property type="project" value="GO_Central"/>
</dbReference>
<feature type="domain" description="HTH myb-type" evidence="2">
    <location>
        <begin position="74"/>
        <end position="116"/>
    </location>
</feature>
<dbReference type="InterPro" id="IPR050560">
    <property type="entry name" value="MYB_TF"/>
</dbReference>
<dbReference type="Gene3D" id="1.10.10.60">
    <property type="entry name" value="Homeodomain-like"/>
    <property type="match status" value="1"/>
</dbReference>
<name>Q0UQQ6_PHANO</name>
<organism evidence="3 4">
    <name type="scientific">Phaeosphaeria nodorum (strain SN15 / ATCC MYA-4574 / FGSC 10173)</name>
    <name type="common">Glume blotch fungus</name>
    <name type="synonym">Parastagonospora nodorum</name>
    <dbReference type="NCBI Taxonomy" id="321614"/>
    <lineage>
        <taxon>Eukaryota</taxon>
        <taxon>Fungi</taxon>
        <taxon>Dikarya</taxon>
        <taxon>Ascomycota</taxon>
        <taxon>Pezizomycotina</taxon>
        <taxon>Dothideomycetes</taxon>
        <taxon>Pleosporomycetidae</taxon>
        <taxon>Pleosporales</taxon>
        <taxon>Pleosporineae</taxon>
        <taxon>Phaeosphaeriaceae</taxon>
        <taxon>Parastagonospora</taxon>
    </lineage>
</organism>
<reference evidence="4" key="1">
    <citation type="journal article" date="2007" name="Plant Cell">
        <title>Dothideomycete-plant interactions illuminated by genome sequencing and EST analysis of the wheat pathogen Stagonospora nodorum.</title>
        <authorList>
            <person name="Hane J.K."/>
            <person name="Lowe R.G."/>
            <person name="Solomon P.S."/>
            <person name="Tan K.C."/>
            <person name="Schoch C.L."/>
            <person name="Spatafora J.W."/>
            <person name="Crous P.W."/>
            <person name="Kodira C."/>
            <person name="Birren B.W."/>
            <person name="Galagan J.E."/>
            <person name="Torriani S.F."/>
            <person name="McDonald B.A."/>
            <person name="Oliver R.P."/>
        </authorList>
    </citation>
    <scope>NUCLEOTIDE SEQUENCE [LARGE SCALE GENOMIC DNA]</scope>
    <source>
        <strain evidence="4">SN15 / ATCC MYA-4574 / FGSC 10173</strain>
    </source>
</reference>
<dbReference type="SMART" id="SM00717">
    <property type="entry name" value="SANT"/>
    <property type="match status" value="1"/>
</dbReference>
<feature type="region of interest" description="Disordered" evidence="1">
    <location>
        <begin position="121"/>
        <end position="141"/>
    </location>
</feature>
<sequence>MQSSSRQPRKWTLAEDQKLREEVEAQGVESQPVFTGGRTKIVARDGTTPSREYKNTGKDGLSLQTVWSHGVQTDRILIEATQQLGRHWKDIQREHFPGRSKNTIKNRYTVLVRRYQNQGIFLPSRGSSPSDSSTPGPLSNYALDDEYSYHASNSYNTLMPPQHHGTSAGSHRSWSSLDSEAAISAWSHPPDYSLPIISPTPNMTGQPLPDYALTPHPHALTHWDWPANAMHARSPISYNAHPAPQHYDDYALHPPLAARSNARASYPGVLPNAVPPSNLPRARAWSEQQSHDSLAAATYEDPGLLQQNPLYRF</sequence>
<dbReference type="AlphaFoldDB" id="Q0UQQ6"/>
<gene>
    <name evidence="3" type="ORF">SNOG_05908</name>
</gene>
<dbReference type="InterPro" id="IPR017930">
    <property type="entry name" value="Myb_dom"/>
</dbReference>
<dbReference type="CDD" id="cd00167">
    <property type="entry name" value="SANT"/>
    <property type="match status" value="1"/>
</dbReference>
<dbReference type="RefSeq" id="XP_001796302.1">
    <property type="nucleotide sequence ID" value="XM_001796250.1"/>
</dbReference>
<accession>Q0UQQ6</accession>
<dbReference type="GO" id="GO:0000278">
    <property type="term" value="P:mitotic cell cycle"/>
    <property type="evidence" value="ECO:0000318"/>
    <property type="project" value="GO_Central"/>
</dbReference>
<dbReference type="STRING" id="321614.Q0UQQ6"/>
<proteinExistence type="predicted"/>
<dbReference type="InterPro" id="IPR001005">
    <property type="entry name" value="SANT/Myb"/>
</dbReference>
<dbReference type="InParanoid" id="Q0UQQ6"/>
<protein>
    <recommendedName>
        <fullName evidence="2">HTH myb-type domain-containing protein</fullName>
    </recommendedName>
</protein>